<dbReference type="EMBL" id="JABEZX010000001">
    <property type="protein sequence ID" value="MBA0548712.1"/>
    <property type="molecule type" value="Genomic_DNA"/>
</dbReference>
<proteinExistence type="predicted"/>
<reference evidence="2 3" key="1">
    <citation type="journal article" date="2019" name="Genome Biol. Evol.">
        <title>Insights into the evolution of the New World diploid cottons (Gossypium, subgenus Houzingenia) based on genome sequencing.</title>
        <authorList>
            <person name="Grover C.E."/>
            <person name="Arick M.A. 2nd"/>
            <person name="Thrash A."/>
            <person name="Conover J.L."/>
            <person name="Sanders W.S."/>
            <person name="Peterson D.G."/>
            <person name="Frelichowski J.E."/>
            <person name="Scheffler J.A."/>
            <person name="Scheffler B.E."/>
            <person name="Wendel J.F."/>
        </authorList>
    </citation>
    <scope>NUCLEOTIDE SEQUENCE [LARGE SCALE GENOMIC DNA]</scope>
    <source>
        <strain evidence="2">157</strain>
        <tissue evidence="2">Leaf</tissue>
    </source>
</reference>
<dbReference type="Gene3D" id="3.60.10.10">
    <property type="entry name" value="Endonuclease/exonuclease/phosphatase"/>
    <property type="match status" value="1"/>
</dbReference>
<protein>
    <recommendedName>
        <fullName evidence="1">Endonuclease/exonuclease/phosphatase domain-containing protein</fullName>
    </recommendedName>
</protein>
<gene>
    <name evidence="2" type="ORF">Golob_019794</name>
</gene>
<dbReference type="Proteomes" id="UP000593572">
    <property type="component" value="Unassembled WGS sequence"/>
</dbReference>
<dbReference type="PANTHER" id="PTHR12121:SF50">
    <property type="entry name" value="ENDONUCLEASE_EXONUCLEASE_PHOSPHATASE FAMILY PROTEIN"/>
    <property type="match status" value="1"/>
</dbReference>
<comment type="caution">
    <text evidence="2">The sequence shown here is derived from an EMBL/GenBank/DDBJ whole genome shotgun (WGS) entry which is preliminary data.</text>
</comment>
<keyword evidence="3" id="KW-1185">Reference proteome</keyword>
<evidence type="ECO:0000259" key="1">
    <source>
        <dbReference type="Pfam" id="PF03372"/>
    </source>
</evidence>
<dbReference type="GO" id="GO:0000175">
    <property type="term" value="F:3'-5'-RNA exonuclease activity"/>
    <property type="evidence" value="ECO:0007669"/>
    <property type="project" value="TreeGrafter"/>
</dbReference>
<feature type="non-terminal residue" evidence="2">
    <location>
        <position position="255"/>
    </location>
</feature>
<dbReference type="PANTHER" id="PTHR12121">
    <property type="entry name" value="CARBON CATABOLITE REPRESSOR PROTEIN 4"/>
    <property type="match status" value="1"/>
</dbReference>
<sequence length="255" mass="29794">MLVSFFKDPEFANVDSSENESIPFRGTILRTKSGKFSSVSEPCVSCTTFNILAPIYKRLDQQNQNVRESDFRAFWLARNERIVDWLLYESSSIICLQEFWVGNEELVQMYEQRLGDSGYDTFKLARTNNRGDGLLTAIHKDYFRVLNYRELLFNDFGDRVAQLLHVQSVIPFLQNNDDSMQQEILIVNTHLLFPHDSSLSIVRLHQVYKILQYLETYQRENKLSQVPVMLCGDWNGSKRGHVYKFLRSQGFVSSY</sequence>
<dbReference type="InterPro" id="IPR005135">
    <property type="entry name" value="Endo/exonuclease/phosphatase"/>
</dbReference>
<name>A0A7J8L8P9_9ROSI</name>
<dbReference type="AlphaFoldDB" id="A0A7J8L8P9"/>
<dbReference type="SUPFAM" id="SSF56219">
    <property type="entry name" value="DNase I-like"/>
    <property type="match status" value="1"/>
</dbReference>
<dbReference type="InterPro" id="IPR050410">
    <property type="entry name" value="CCR4/nocturin_mRNA_transcr"/>
</dbReference>
<feature type="domain" description="Endonuclease/exonuclease/phosphatase" evidence="1">
    <location>
        <begin position="73"/>
        <end position="251"/>
    </location>
</feature>
<organism evidence="2 3">
    <name type="scientific">Gossypium lobatum</name>
    <dbReference type="NCBI Taxonomy" id="34289"/>
    <lineage>
        <taxon>Eukaryota</taxon>
        <taxon>Viridiplantae</taxon>
        <taxon>Streptophyta</taxon>
        <taxon>Embryophyta</taxon>
        <taxon>Tracheophyta</taxon>
        <taxon>Spermatophyta</taxon>
        <taxon>Magnoliopsida</taxon>
        <taxon>eudicotyledons</taxon>
        <taxon>Gunneridae</taxon>
        <taxon>Pentapetalae</taxon>
        <taxon>rosids</taxon>
        <taxon>malvids</taxon>
        <taxon>Malvales</taxon>
        <taxon>Malvaceae</taxon>
        <taxon>Malvoideae</taxon>
        <taxon>Gossypium</taxon>
    </lineage>
</organism>
<accession>A0A7J8L8P9</accession>
<evidence type="ECO:0000313" key="3">
    <source>
        <dbReference type="Proteomes" id="UP000593572"/>
    </source>
</evidence>
<dbReference type="Pfam" id="PF03372">
    <property type="entry name" value="Exo_endo_phos"/>
    <property type="match status" value="1"/>
</dbReference>
<evidence type="ECO:0000313" key="2">
    <source>
        <dbReference type="EMBL" id="MBA0548712.1"/>
    </source>
</evidence>
<dbReference type="FunFam" id="3.60.10.10:FF:000124">
    <property type="entry name" value="Endonuclease/exonuclease/phosphatase family protein"/>
    <property type="match status" value="1"/>
</dbReference>
<dbReference type="InterPro" id="IPR036691">
    <property type="entry name" value="Endo/exonu/phosph_ase_sf"/>
</dbReference>